<gene>
    <name evidence="2" type="ORF">SAMN05660742_11689</name>
</gene>
<dbReference type="InterPro" id="IPR050243">
    <property type="entry name" value="PHP_phosphatase"/>
</dbReference>
<dbReference type="GO" id="GO:0008270">
    <property type="term" value="F:zinc ion binding"/>
    <property type="evidence" value="ECO:0007669"/>
    <property type="project" value="TreeGrafter"/>
</dbReference>
<keyword evidence="2" id="KW-0378">Hydrolase</keyword>
<dbReference type="NCBIfam" id="NF006702">
    <property type="entry name" value="PRK09248.1"/>
    <property type="match status" value="1"/>
</dbReference>
<reference evidence="2 3" key="1">
    <citation type="submission" date="2016-10" db="EMBL/GenBank/DDBJ databases">
        <authorList>
            <person name="de Groot N.N."/>
        </authorList>
    </citation>
    <scope>NUCLEOTIDE SEQUENCE [LARGE SCALE GENOMIC DNA]</scope>
    <source>
        <strain evidence="2 3">DSM 2179</strain>
    </source>
</reference>
<sequence length="238" mass="26635">MKDILDAHMHTLMSGHAYSTIREMTRAAKEKGLELIGITEHAPLMSGTCHEIYFHNFKVIDRSAYDVELLMGSEVNIKDFNGGLDLPEKALRKIDYAIASLHDICIKAGSIEQNTRAVIGAIRNPFINIIGHPDDGCFPLDYEQIVLAAKEHHVLLEVNNSSFHPLASRQNSHANATTMLNFCKKHNVTIIMDSDAHIDLDVGNHTYAQALLKELSFPEELVVNTSVQKFKSYLNLIK</sequence>
<dbReference type="GO" id="GO:0042578">
    <property type="term" value="F:phosphoric ester hydrolase activity"/>
    <property type="evidence" value="ECO:0007669"/>
    <property type="project" value="TreeGrafter"/>
</dbReference>
<dbReference type="GO" id="GO:0005829">
    <property type="term" value="C:cytosol"/>
    <property type="evidence" value="ECO:0007669"/>
    <property type="project" value="TreeGrafter"/>
</dbReference>
<accession>A0A1H7BUI2</accession>
<dbReference type="RefSeq" id="WP_091833424.1">
    <property type="nucleotide sequence ID" value="NZ_FNZK01000016.1"/>
</dbReference>
<name>A0A1H7BUI2_9FIRM</name>
<evidence type="ECO:0000259" key="1">
    <source>
        <dbReference type="SMART" id="SM00481"/>
    </source>
</evidence>
<evidence type="ECO:0000313" key="2">
    <source>
        <dbReference type="EMBL" id="SEJ77045.1"/>
    </source>
</evidence>
<dbReference type="InterPro" id="IPR003141">
    <property type="entry name" value="Pol/His_phosphatase_N"/>
</dbReference>
<dbReference type="AlphaFoldDB" id="A0A1H7BUI2"/>
<dbReference type="CDD" id="cd07437">
    <property type="entry name" value="PHP_HisPPase_Ycdx_like"/>
    <property type="match status" value="1"/>
</dbReference>
<dbReference type="InterPro" id="IPR004013">
    <property type="entry name" value="PHP_dom"/>
</dbReference>
<dbReference type="SUPFAM" id="SSF89550">
    <property type="entry name" value="PHP domain-like"/>
    <property type="match status" value="1"/>
</dbReference>
<dbReference type="Proteomes" id="UP000199662">
    <property type="component" value="Unassembled WGS sequence"/>
</dbReference>
<organism evidence="2 3">
    <name type="scientific">Propionispira arboris</name>
    <dbReference type="NCBI Taxonomy" id="84035"/>
    <lineage>
        <taxon>Bacteria</taxon>
        <taxon>Bacillati</taxon>
        <taxon>Bacillota</taxon>
        <taxon>Negativicutes</taxon>
        <taxon>Selenomonadales</taxon>
        <taxon>Selenomonadaceae</taxon>
        <taxon>Propionispira</taxon>
    </lineage>
</organism>
<dbReference type="EMBL" id="FNZK01000016">
    <property type="protein sequence ID" value="SEJ77045.1"/>
    <property type="molecule type" value="Genomic_DNA"/>
</dbReference>
<protein>
    <submittedName>
        <fullName evidence="2">Putative hydrolase</fullName>
    </submittedName>
</protein>
<dbReference type="Gene3D" id="3.20.20.140">
    <property type="entry name" value="Metal-dependent hydrolases"/>
    <property type="match status" value="1"/>
</dbReference>
<dbReference type="PANTHER" id="PTHR36928">
    <property type="entry name" value="PHOSPHATASE YCDX-RELATED"/>
    <property type="match status" value="1"/>
</dbReference>
<dbReference type="PANTHER" id="PTHR36928:SF1">
    <property type="entry name" value="PHOSPHATASE YCDX-RELATED"/>
    <property type="match status" value="1"/>
</dbReference>
<proteinExistence type="predicted"/>
<keyword evidence="3" id="KW-1185">Reference proteome</keyword>
<dbReference type="SMART" id="SM00481">
    <property type="entry name" value="POLIIIAc"/>
    <property type="match status" value="1"/>
</dbReference>
<evidence type="ECO:0000313" key="3">
    <source>
        <dbReference type="Proteomes" id="UP000199662"/>
    </source>
</evidence>
<dbReference type="STRING" id="84035.SAMN05660742_11689"/>
<dbReference type="InterPro" id="IPR016195">
    <property type="entry name" value="Pol/histidinol_Pase-like"/>
</dbReference>
<feature type="domain" description="Polymerase/histidinol phosphatase N-terminal" evidence="1">
    <location>
        <begin position="5"/>
        <end position="79"/>
    </location>
</feature>
<dbReference type="Pfam" id="PF02811">
    <property type="entry name" value="PHP"/>
    <property type="match status" value="1"/>
</dbReference>